<dbReference type="EMBL" id="CP028843">
    <property type="protein sequence ID" value="AWB22456.1"/>
    <property type="molecule type" value="Genomic_DNA"/>
</dbReference>
<organism evidence="2 3">
    <name type="scientific">Methylobacterium currus</name>
    <dbReference type="NCBI Taxonomy" id="2051553"/>
    <lineage>
        <taxon>Bacteria</taxon>
        <taxon>Pseudomonadati</taxon>
        <taxon>Pseudomonadota</taxon>
        <taxon>Alphaproteobacteria</taxon>
        <taxon>Hyphomicrobiales</taxon>
        <taxon>Methylobacteriaceae</taxon>
        <taxon>Methylobacterium</taxon>
    </lineage>
</organism>
<reference evidence="2 3" key="1">
    <citation type="submission" date="2018-04" db="EMBL/GenBank/DDBJ databases">
        <title>Methylobacterium sp. PR1016A genome.</title>
        <authorList>
            <person name="Park W."/>
        </authorList>
    </citation>
    <scope>NUCLEOTIDE SEQUENCE [LARGE SCALE GENOMIC DNA]</scope>
    <source>
        <strain evidence="2 3">PR1016A</strain>
    </source>
</reference>
<dbReference type="SUPFAM" id="SSF52540">
    <property type="entry name" value="P-loop containing nucleoside triphosphate hydrolases"/>
    <property type="match status" value="1"/>
</dbReference>
<dbReference type="KEGG" id="mee:DA075_17330"/>
<dbReference type="PANTHER" id="PTHR13696">
    <property type="entry name" value="P-LOOP CONTAINING NUCLEOSIDE TRIPHOSPHATE HYDROLASE"/>
    <property type="match status" value="1"/>
</dbReference>
<dbReference type="InterPro" id="IPR027417">
    <property type="entry name" value="P-loop_NTPase"/>
</dbReference>
<dbReference type="AlphaFoldDB" id="A0A2R4WLR5"/>
<name>A0A2R4WLR5_9HYPH</name>
<dbReference type="CDD" id="cd02042">
    <property type="entry name" value="ParAB_family"/>
    <property type="match status" value="1"/>
</dbReference>
<proteinExistence type="predicted"/>
<feature type="domain" description="CobQ/CobB/MinD/ParA nucleotide binding" evidence="1">
    <location>
        <begin position="4"/>
        <end position="75"/>
    </location>
</feature>
<evidence type="ECO:0000313" key="2">
    <source>
        <dbReference type="EMBL" id="AWB22456.1"/>
    </source>
</evidence>
<evidence type="ECO:0000259" key="1">
    <source>
        <dbReference type="Pfam" id="PF01656"/>
    </source>
</evidence>
<dbReference type="InterPro" id="IPR002586">
    <property type="entry name" value="CobQ/CobB/MinD/ParA_Nub-bd_dom"/>
</dbReference>
<gene>
    <name evidence="2" type="ORF">DA075_17330</name>
</gene>
<dbReference type="Pfam" id="PF01656">
    <property type="entry name" value="CbiA"/>
    <property type="match status" value="1"/>
</dbReference>
<dbReference type="Proteomes" id="UP000244755">
    <property type="component" value="Chromosome 1"/>
</dbReference>
<keyword evidence="3" id="KW-1185">Reference proteome</keyword>
<dbReference type="RefSeq" id="WP_024830192.1">
    <property type="nucleotide sequence ID" value="NZ_CP028843.1"/>
</dbReference>
<evidence type="ECO:0000313" key="3">
    <source>
        <dbReference type="Proteomes" id="UP000244755"/>
    </source>
</evidence>
<protein>
    <submittedName>
        <fullName evidence="2">ParA family protein</fullName>
    </submittedName>
</protein>
<dbReference type="PANTHER" id="PTHR13696:SF96">
    <property type="entry name" value="COBQ_COBB_MIND_PARA NUCLEOTIDE BINDING DOMAIN-CONTAINING PROTEIN"/>
    <property type="match status" value="1"/>
</dbReference>
<dbReference type="InterPro" id="IPR050678">
    <property type="entry name" value="DNA_Partitioning_ATPase"/>
</dbReference>
<dbReference type="OrthoDB" id="9804460at2"/>
<accession>A0A2R4WLR5</accession>
<sequence length="214" mass="22633">MDTVAIAGQKGGTGKTTTAVNLAVAAQQAGRRVAALDLDPQGSLAAWAARREVDDPAVDHLGLERVEQLPKILAALERRGFDLIILDTAGSLSPAANLAMRSAGLVLVPARPSLLDLMATEPTLRALGQIGLAGRVALLLTQCPTQGQARTAAYAARLRRWGHLAEPPLTQRVDCQDALLGGQGVTEFASAGKAAAEIRALWAWTERRLEQTHR</sequence>
<dbReference type="Gene3D" id="3.40.50.300">
    <property type="entry name" value="P-loop containing nucleotide triphosphate hydrolases"/>
    <property type="match status" value="1"/>
</dbReference>
<dbReference type="PIRSF" id="PIRSF009320">
    <property type="entry name" value="Nuc_binding_HP_1000"/>
    <property type="match status" value="1"/>
</dbReference>